<sequence length="243" mass="26525">MKMYDTLPSELSHNAHPAHNLKLITTDGPPFRCDGCKEPGNGHGRRYRCADADADDGCDFDLHIACALAASTVKHPLFGGHEFKLLPSPPPPVDATFCDACGGRAPGLVYHCSDKDIDLHPSCAALRMEVSVGVVNGDRRLIQLCWEGGELRPCGVCGDRRSSSSTSRKEKKFWAYRWRRDDGAHACVHVACMKKVAVMSWERAYQDEIGAGIVEASVPVVFGAMMQKRSPVIDTGIRGVNFV</sequence>
<organism evidence="3 4">
    <name type="scientific">Digitaria exilis</name>
    <dbReference type="NCBI Taxonomy" id="1010633"/>
    <lineage>
        <taxon>Eukaryota</taxon>
        <taxon>Viridiplantae</taxon>
        <taxon>Streptophyta</taxon>
        <taxon>Embryophyta</taxon>
        <taxon>Tracheophyta</taxon>
        <taxon>Spermatophyta</taxon>
        <taxon>Magnoliopsida</taxon>
        <taxon>Liliopsida</taxon>
        <taxon>Poales</taxon>
        <taxon>Poaceae</taxon>
        <taxon>PACMAD clade</taxon>
        <taxon>Panicoideae</taxon>
        <taxon>Panicodae</taxon>
        <taxon>Paniceae</taxon>
        <taxon>Anthephorinae</taxon>
        <taxon>Digitaria</taxon>
    </lineage>
</organism>
<dbReference type="InterPro" id="IPR046349">
    <property type="entry name" value="C1-like_sf"/>
</dbReference>
<comment type="caution">
    <text evidence="3">The sequence shown here is derived from an EMBL/GenBank/DDBJ whole genome shotgun (WGS) entry which is preliminary data.</text>
</comment>
<dbReference type="Proteomes" id="UP000636709">
    <property type="component" value="Unassembled WGS sequence"/>
</dbReference>
<proteinExistence type="predicted"/>
<accession>A0A835C235</accession>
<dbReference type="Gene3D" id="3.30.60.20">
    <property type="match status" value="1"/>
</dbReference>
<reference evidence="3" key="1">
    <citation type="submission" date="2020-07" db="EMBL/GenBank/DDBJ databases">
        <title>Genome sequence and genetic diversity analysis of an under-domesticated orphan crop, white fonio (Digitaria exilis).</title>
        <authorList>
            <person name="Bennetzen J.L."/>
            <person name="Chen S."/>
            <person name="Ma X."/>
            <person name="Wang X."/>
            <person name="Yssel A.E.J."/>
            <person name="Chaluvadi S.R."/>
            <person name="Johnson M."/>
            <person name="Gangashetty P."/>
            <person name="Hamidou F."/>
            <person name="Sanogo M.D."/>
            <person name="Zwaenepoel A."/>
            <person name="Wallace J."/>
            <person name="Van De Peer Y."/>
            <person name="Van Deynze A."/>
        </authorList>
    </citation>
    <scope>NUCLEOTIDE SEQUENCE</scope>
    <source>
        <tissue evidence="3">Leaves</tissue>
    </source>
</reference>
<dbReference type="AlphaFoldDB" id="A0A835C235"/>
<protein>
    <recommendedName>
        <fullName evidence="2">DC1 domain-containing protein</fullName>
    </recommendedName>
</protein>
<gene>
    <name evidence="3" type="ORF">HU200_029276</name>
</gene>
<keyword evidence="4" id="KW-1185">Reference proteome</keyword>
<dbReference type="InterPro" id="IPR004146">
    <property type="entry name" value="DC1"/>
</dbReference>
<evidence type="ECO:0000313" key="4">
    <source>
        <dbReference type="Proteomes" id="UP000636709"/>
    </source>
</evidence>
<evidence type="ECO:0000256" key="1">
    <source>
        <dbReference type="ARBA" id="ARBA00022737"/>
    </source>
</evidence>
<dbReference type="OrthoDB" id="609232at2759"/>
<dbReference type="EMBL" id="JACEFO010001753">
    <property type="protein sequence ID" value="KAF8711257.1"/>
    <property type="molecule type" value="Genomic_DNA"/>
</dbReference>
<dbReference type="PANTHER" id="PTHR46477:SF21">
    <property type="entry name" value="CYSTEINE_HISTIDINE-RICH C1 DOMAIN FAMILY PROTEIN"/>
    <property type="match status" value="1"/>
</dbReference>
<dbReference type="Pfam" id="PF03107">
    <property type="entry name" value="C1_2"/>
    <property type="match status" value="1"/>
</dbReference>
<keyword evidence="1" id="KW-0677">Repeat</keyword>
<evidence type="ECO:0000259" key="2">
    <source>
        <dbReference type="Pfam" id="PF03107"/>
    </source>
</evidence>
<name>A0A835C235_9POAL</name>
<evidence type="ECO:0000313" key="3">
    <source>
        <dbReference type="EMBL" id="KAF8711257.1"/>
    </source>
</evidence>
<dbReference type="PANTHER" id="PTHR46477">
    <property type="entry name" value="CYSTEINE/HISTIDINE-RICH C1 DOMAIN FAMILY PROTEIN"/>
    <property type="match status" value="1"/>
</dbReference>
<feature type="domain" description="DC1" evidence="2">
    <location>
        <begin position="15"/>
        <end position="67"/>
    </location>
</feature>
<dbReference type="SUPFAM" id="SSF57889">
    <property type="entry name" value="Cysteine-rich domain"/>
    <property type="match status" value="2"/>
</dbReference>